<organism evidence="1 2">
    <name type="scientific">Pleurodeles waltl</name>
    <name type="common">Iberian ribbed newt</name>
    <dbReference type="NCBI Taxonomy" id="8319"/>
    <lineage>
        <taxon>Eukaryota</taxon>
        <taxon>Metazoa</taxon>
        <taxon>Chordata</taxon>
        <taxon>Craniata</taxon>
        <taxon>Vertebrata</taxon>
        <taxon>Euteleostomi</taxon>
        <taxon>Amphibia</taxon>
        <taxon>Batrachia</taxon>
        <taxon>Caudata</taxon>
        <taxon>Salamandroidea</taxon>
        <taxon>Salamandridae</taxon>
        <taxon>Pleurodelinae</taxon>
        <taxon>Pleurodeles</taxon>
    </lineage>
</organism>
<dbReference type="Proteomes" id="UP001066276">
    <property type="component" value="Chromosome 1_2"/>
</dbReference>
<dbReference type="EMBL" id="JANPWB010000002">
    <property type="protein sequence ID" value="KAJ1208360.1"/>
    <property type="molecule type" value="Genomic_DNA"/>
</dbReference>
<keyword evidence="2" id="KW-1185">Reference proteome</keyword>
<proteinExistence type="predicted"/>
<dbReference type="AlphaFoldDB" id="A0AAV7W662"/>
<comment type="caution">
    <text evidence="1">The sequence shown here is derived from an EMBL/GenBank/DDBJ whole genome shotgun (WGS) entry which is preliminary data.</text>
</comment>
<sequence length="91" mass="9965">MLPGQNGVGKEEHLLVVGAPGCEQPTRVRVSRQDGEALRSLVKRAPEPEVGLTRLGKVNESRGTSGYVIKSENRLAYRSPRIMNIKNGLIE</sequence>
<evidence type="ECO:0000313" key="2">
    <source>
        <dbReference type="Proteomes" id="UP001066276"/>
    </source>
</evidence>
<accession>A0AAV7W662</accession>
<gene>
    <name evidence="1" type="ORF">NDU88_003746</name>
</gene>
<evidence type="ECO:0000313" key="1">
    <source>
        <dbReference type="EMBL" id="KAJ1208360.1"/>
    </source>
</evidence>
<reference evidence="1" key="1">
    <citation type="journal article" date="2022" name="bioRxiv">
        <title>Sequencing and chromosome-scale assembly of the giantPleurodeles waltlgenome.</title>
        <authorList>
            <person name="Brown T."/>
            <person name="Elewa A."/>
            <person name="Iarovenko S."/>
            <person name="Subramanian E."/>
            <person name="Araus A.J."/>
            <person name="Petzold A."/>
            <person name="Susuki M."/>
            <person name="Suzuki K.-i.T."/>
            <person name="Hayashi T."/>
            <person name="Toyoda A."/>
            <person name="Oliveira C."/>
            <person name="Osipova E."/>
            <person name="Leigh N.D."/>
            <person name="Simon A."/>
            <person name="Yun M.H."/>
        </authorList>
    </citation>
    <scope>NUCLEOTIDE SEQUENCE</scope>
    <source>
        <strain evidence="1">20211129_DDA</strain>
        <tissue evidence="1">Liver</tissue>
    </source>
</reference>
<name>A0AAV7W662_PLEWA</name>
<protein>
    <submittedName>
        <fullName evidence="1">Uncharacterized protein</fullName>
    </submittedName>
</protein>